<proteinExistence type="predicted"/>
<gene>
    <name evidence="2" type="ORF">CK820_G0039903</name>
</gene>
<reference evidence="2 3" key="1">
    <citation type="submission" date="2017-12" db="EMBL/GenBank/DDBJ databases">
        <title>High-resolution comparative analysis of great ape genomes.</title>
        <authorList>
            <person name="Pollen A."/>
            <person name="Hastie A."/>
            <person name="Hormozdiari F."/>
            <person name="Dougherty M."/>
            <person name="Liu R."/>
            <person name="Chaisson M."/>
            <person name="Hoppe E."/>
            <person name="Hill C."/>
            <person name="Pang A."/>
            <person name="Hillier L."/>
            <person name="Baker C."/>
            <person name="Armstrong J."/>
            <person name="Shendure J."/>
            <person name="Paten B."/>
            <person name="Wilson R."/>
            <person name="Chao H."/>
            <person name="Schneider V."/>
            <person name="Ventura M."/>
            <person name="Kronenberg Z."/>
            <person name="Murali S."/>
            <person name="Gordon D."/>
            <person name="Cantsilieris S."/>
            <person name="Munson K."/>
            <person name="Nelson B."/>
            <person name="Raja A."/>
            <person name="Underwood J."/>
            <person name="Diekhans M."/>
            <person name="Fiddes I."/>
            <person name="Haussler D."/>
            <person name="Eichler E."/>
        </authorList>
    </citation>
    <scope>NUCLEOTIDE SEQUENCE [LARGE SCALE GENOMIC DNA]</scope>
    <source>
        <tissue evidence="2">Blood</tissue>
    </source>
</reference>
<comment type="caution">
    <text evidence="2">The sequence shown here is derived from an EMBL/GenBank/DDBJ whole genome shotgun (WGS) entry which is preliminary data.</text>
</comment>
<name>A0A2J8KBK0_PANTR</name>
<feature type="region of interest" description="Disordered" evidence="1">
    <location>
        <begin position="1"/>
        <end position="22"/>
    </location>
</feature>
<evidence type="ECO:0000256" key="1">
    <source>
        <dbReference type="SAM" id="MobiDB-lite"/>
    </source>
</evidence>
<dbReference type="EMBL" id="NBAG03000379">
    <property type="protein sequence ID" value="PNI32415.1"/>
    <property type="molecule type" value="Genomic_DNA"/>
</dbReference>
<protein>
    <submittedName>
        <fullName evidence="2">JPT1 isoform 4</fullName>
    </submittedName>
</protein>
<feature type="compositionally biased region" description="Polar residues" evidence="1">
    <location>
        <begin position="1"/>
        <end position="21"/>
    </location>
</feature>
<organism evidence="2 3">
    <name type="scientific">Pan troglodytes</name>
    <name type="common">Chimpanzee</name>
    <dbReference type="NCBI Taxonomy" id="9598"/>
    <lineage>
        <taxon>Eukaryota</taxon>
        <taxon>Metazoa</taxon>
        <taxon>Chordata</taxon>
        <taxon>Craniata</taxon>
        <taxon>Vertebrata</taxon>
        <taxon>Euteleostomi</taxon>
        <taxon>Mammalia</taxon>
        <taxon>Eutheria</taxon>
        <taxon>Euarchontoglires</taxon>
        <taxon>Primates</taxon>
        <taxon>Haplorrhini</taxon>
        <taxon>Catarrhini</taxon>
        <taxon>Hominidae</taxon>
        <taxon>Pan</taxon>
    </lineage>
</organism>
<dbReference type="AlphaFoldDB" id="A0A2J8KBK0"/>
<evidence type="ECO:0000313" key="2">
    <source>
        <dbReference type="EMBL" id="PNI32415.1"/>
    </source>
</evidence>
<dbReference type="Proteomes" id="UP000236370">
    <property type="component" value="Unassembled WGS sequence"/>
</dbReference>
<sequence>MTTTTTFKGVDPNSRNSSRDTGSCHVAQAGLELLGSSDDPALAS</sequence>
<accession>A0A2J8KBK0</accession>
<evidence type="ECO:0000313" key="3">
    <source>
        <dbReference type="Proteomes" id="UP000236370"/>
    </source>
</evidence>
<dbReference type="PRINTS" id="PR02045">
    <property type="entry name" value="F138DOMAIN"/>
</dbReference>